<evidence type="ECO:0000256" key="3">
    <source>
        <dbReference type="ARBA" id="ARBA00023004"/>
    </source>
</evidence>
<proteinExistence type="predicted"/>
<dbReference type="GO" id="GO:0046872">
    <property type="term" value="F:metal ion binding"/>
    <property type="evidence" value="ECO:0007669"/>
    <property type="project" value="UniProtKB-KW"/>
</dbReference>
<dbReference type="OrthoDB" id="5495221at2"/>
<dbReference type="Pfam" id="PF04055">
    <property type="entry name" value="Radical_SAM"/>
    <property type="match status" value="1"/>
</dbReference>
<organism evidence="6 7">
    <name type="scientific">Fervidobacterium gondwanense DSM 13020</name>
    <dbReference type="NCBI Taxonomy" id="1121883"/>
    <lineage>
        <taxon>Bacteria</taxon>
        <taxon>Thermotogati</taxon>
        <taxon>Thermotogota</taxon>
        <taxon>Thermotogae</taxon>
        <taxon>Thermotogales</taxon>
        <taxon>Fervidobacteriaceae</taxon>
        <taxon>Fervidobacterium</taxon>
    </lineage>
</organism>
<dbReference type="SFLD" id="SFLDS00029">
    <property type="entry name" value="Radical_SAM"/>
    <property type="match status" value="1"/>
</dbReference>
<name>A0A1M7SJF6_FERGO</name>
<evidence type="ECO:0000256" key="4">
    <source>
        <dbReference type="ARBA" id="ARBA00023014"/>
    </source>
</evidence>
<dbReference type="PROSITE" id="PS51918">
    <property type="entry name" value="RADICAL_SAM"/>
    <property type="match status" value="1"/>
</dbReference>
<dbReference type="CDD" id="cd01335">
    <property type="entry name" value="Radical_SAM"/>
    <property type="match status" value="1"/>
</dbReference>
<sequence>MILRASYWTWKVLSGEKIPDEMPTAYLMLDGKCMYNCLYCTHASLSSSDNSYLSRVVWKVISLEDLRDINKKFKRICVQTVNYKGYKEDILSLVKHIRSQENGNGILVSVSTRVKDFNEIDEILNSGVDQLGVAIDVVSEEHHKEYRSWPLSYTLSLIEYGARKYNGRITTHIIVGLGENDKELNEMFIRMKELGVEVALFAFTPVRGTALENLNPPSIERYRKIQLLRYLIFENSDIPDVEFDEKGYIKTLNYHGKDTSKAFLTSGCTHCTRPYYNDSPRNSVLYNYHSEKYLEQKVFDT</sequence>
<keyword evidence="7" id="KW-1185">Reference proteome</keyword>
<keyword evidence="2" id="KW-0479">Metal-binding</keyword>
<dbReference type="EMBL" id="FRDJ01000004">
    <property type="protein sequence ID" value="SHN58582.1"/>
    <property type="molecule type" value="Genomic_DNA"/>
</dbReference>
<dbReference type="InterPro" id="IPR013785">
    <property type="entry name" value="Aldolase_TIM"/>
</dbReference>
<protein>
    <submittedName>
        <fullName evidence="6">Biotin synthase</fullName>
    </submittedName>
</protein>
<dbReference type="GO" id="GO:0003824">
    <property type="term" value="F:catalytic activity"/>
    <property type="evidence" value="ECO:0007669"/>
    <property type="project" value="InterPro"/>
</dbReference>
<dbReference type="Proteomes" id="UP000184207">
    <property type="component" value="Unassembled WGS sequence"/>
</dbReference>
<feature type="domain" description="Radical SAM core" evidence="5">
    <location>
        <begin position="19"/>
        <end position="242"/>
    </location>
</feature>
<evidence type="ECO:0000256" key="1">
    <source>
        <dbReference type="ARBA" id="ARBA00022691"/>
    </source>
</evidence>
<dbReference type="InterPro" id="IPR006638">
    <property type="entry name" value="Elp3/MiaA/NifB-like_rSAM"/>
</dbReference>
<evidence type="ECO:0000313" key="6">
    <source>
        <dbReference type="EMBL" id="SHN58582.1"/>
    </source>
</evidence>
<evidence type="ECO:0000313" key="7">
    <source>
        <dbReference type="Proteomes" id="UP000184207"/>
    </source>
</evidence>
<keyword evidence="4" id="KW-0411">Iron-sulfur</keyword>
<dbReference type="RefSeq" id="WP_072758908.1">
    <property type="nucleotide sequence ID" value="NZ_FRDJ01000004.1"/>
</dbReference>
<dbReference type="SFLD" id="SFLDG01098">
    <property type="entry name" value="Uncharacterised_Radical_SAM_Su"/>
    <property type="match status" value="1"/>
</dbReference>
<dbReference type="InterPro" id="IPR058240">
    <property type="entry name" value="rSAM_sf"/>
</dbReference>
<evidence type="ECO:0000256" key="2">
    <source>
        <dbReference type="ARBA" id="ARBA00022723"/>
    </source>
</evidence>
<evidence type="ECO:0000259" key="5">
    <source>
        <dbReference type="PROSITE" id="PS51918"/>
    </source>
</evidence>
<dbReference type="Gene3D" id="3.20.20.70">
    <property type="entry name" value="Aldolase class I"/>
    <property type="match status" value="1"/>
</dbReference>
<dbReference type="GO" id="GO:0051536">
    <property type="term" value="F:iron-sulfur cluster binding"/>
    <property type="evidence" value="ECO:0007669"/>
    <property type="project" value="UniProtKB-KW"/>
</dbReference>
<gene>
    <name evidence="6" type="ORF">SAMN02745226_00945</name>
</gene>
<reference evidence="7" key="1">
    <citation type="submission" date="2016-12" db="EMBL/GenBank/DDBJ databases">
        <authorList>
            <person name="Varghese N."/>
            <person name="Submissions S."/>
        </authorList>
    </citation>
    <scope>NUCLEOTIDE SEQUENCE [LARGE SCALE GENOMIC DNA]</scope>
    <source>
        <strain evidence="7">DSM 13020</strain>
    </source>
</reference>
<accession>A0A1M7SJF6</accession>
<dbReference type="STRING" id="1121883.SAMN02745226_00945"/>
<dbReference type="InterPro" id="IPR007197">
    <property type="entry name" value="rSAM"/>
</dbReference>
<keyword evidence="3" id="KW-0408">Iron</keyword>
<dbReference type="SMART" id="SM00729">
    <property type="entry name" value="Elp3"/>
    <property type="match status" value="1"/>
</dbReference>
<dbReference type="AlphaFoldDB" id="A0A1M7SJF6"/>
<keyword evidence="1" id="KW-0949">S-adenosyl-L-methionine</keyword>
<dbReference type="SUPFAM" id="SSF102114">
    <property type="entry name" value="Radical SAM enzymes"/>
    <property type="match status" value="1"/>
</dbReference>